<dbReference type="Proteomes" id="UP000321085">
    <property type="component" value="Unassembled WGS sequence"/>
</dbReference>
<keyword evidence="3" id="KW-1185">Reference proteome</keyword>
<feature type="compositionally biased region" description="Basic and acidic residues" evidence="1">
    <location>
        <begin position="1"/>
        <end position="17"/>
    </location>
</feature>
<dbReference type="EMBL" id="BJYU01000574">
    <property type="protein sequence ID" value="GEO19451.1"/>
    <property type="molecule type" value="Genomic_DNA"/>
</dbReference>
<reference evidence="2 3" key="1">
    <citation type="submission" date="2019-07" db="EMBL/GenBank/DDBJ databases">
        <title>Whole genome shotgun sequence of Microvirga aerophila NBRC 106136.</title>
        <authorList>
            <person name="Hosoyama A."/>
            <person name="Uohara A."/>
            <person name="Ohji S."/>
            <person name="Ichikawa N."/>
        </authorList>
    </citation>
    <scope>NUCLEOTIDE SEQUENCE [LARGE SCALE GENOMIC DNA]</scope>
    <source>
        <strain evidence="2 3">NBRC 106136</strain>
    </source>
</reference>
<evidence type="ECO:0000256" key="1">
    <source>
        <dbReference type="SAM" id="MobiDB-lite"/>
    </source>
</evidence>
<comment type="caution">
    <text evidence="2">The sequence shown here is derived from an EMBL/GenBank/DDBJ whole genome shotgun (WGS) entry which is preliminary data.</text>
</comment>
<accession>A0A512C5H9</accession>
<dbReference type="AlphaFoldDB" id="A0A512C5H9"/>
<evidence type="ECO:0000313" key="3">
    <source>
        <dbReference type="Proteomes" id="UP000321085"/>
    </source>
</evidence>
<evidence type="ECO:0000313" key="2">
    <source>
        <dbReference type="EMBL" id="GEO19451.1"/>
    </source>
</evidence>
<organism evidence="2 3">
    <name type="scientific">Microvirga aerophila</name>
    <dbReference type="NCBI Taxonomy" id="670291"/>
    <lineage>
        <taxon>Bacteria</taxon>
        <taxon>Pseudomonadati</taxon>
        <taxon>Pseudomonadota</taxon>
        <taxon>Alphaproteobacteria</taxon>
        <taxon>Hyphomicrobiales</taxon>
        <taxon>Methylobacteriaceae</taxon>
        <taxon>Microvirga</taxon>
    </lineage>
</organism>
<name>A0A512C5H9_9HYPH</name>
<proteinExistence type="predicted"/>
<gene>
    <name evidence="2" type="ORF">MAE02_71470</name>
</gene>
<protein>
    <submittedName>
        <fullName evidence="2">Uncharacterized protein</fullName>
    </submittedName>
</protein>
<sequence>MERPADSSRSRLHGQDKRKPRLSNKHVFPFGLQGLSQGEVLHVGKAPPSRKMTFSA</sequence>
<feature type="region of interest" description="Disordered" evidence="1">
    <location>
        <begin position="1"/>
        <end position="25"/>
    </location>
</feature>